<accession>A0AAD6YR17</accession>
<comment type="similarity">
    <text evidence="2 6">Belongs to the terpene synthase family.</text>
</comment>
<feature type="region of interest" description="Disordered" evidence="7">
    <location>
        <begin position="29"/>
        <end position="51"/>
    </location>
</feature>
<keyword evidence="3 6" id="KW-0479">Metal-binding</keyword>
<dbReference type="Proteomes" id="UP001219525">
    <property type="component" value="Unassembled WGS sequence"/>
</dbReference>
<keyword evidence="4 6" id="KW-0460">Magnesium</keyword>
<evidence type="ECO:0000313" key="8">
    <source>
        <dbReference type="EMBL" id="KAJ7226915.1"/>
    </source>
</evidence>
<evidence type="ECO:0000256" key="7">
    <source>
        <dbReference type="SAM" id="MobiDB-lite"/>
    </source>
</evidence>
<comment type="caution">
    <text evidence="8">The sequence shown here is derived from an EMBL/GenBank/DDBJ whole genome shotgun (WGS) entry which is preliminary data.</text>
</comment>
<evidence type="ECO:0000256" key="4">
    <source>
        <dbReference type="ARBA" id="ARBA00022842"/>
    </source>
</evidence>
<protein>
    <recommendedName>
        <fullName evidence="6">Terpene synthase</fullName>
        <ecNumber evidence="6">4.2.3.-</ecNumber>
    </recommendedName>
</protein>
<dbReference type="InterPro" id="IPR008949">
    <property type="entry name" value="Isoprenoid_synthase_dom_sf"/>
</dbReference>
<dbReference type="EC" id="4.2.3.-" evidence="6"/>
<reference evidence="8" key="1">
    <citation type="submission" date="2023-03" db="EMBL/GenBank/DDBJ databases">
        <title>Massive genome expansion in bonnet fungi (Mycena s.s.) driven by repeated elements and novel gene families across ecological guilds.</title>
        <authorList>
            <consortium name="Lawrence Berkeley National Laboratory"/>
            <person name="Harder C.B."/>
            <person name="Miyauchi S."/>
            <person name="Viragh M."/>
            <person name="Kuo A."/>
            <person name="Thoen E."/>
            <person name="Andreopoulos B."/>
            <person name="Lu D."/>
            <person name="Skrede I."/>
            <person name="Drula E."/>
            <person name="Henrissat B."/>
            <person name="Morin E."/>
            <person name="Kohler A."/>
            <person name="Barry K."/>
            <person name="LaButti K."/>
            <person name="Morin E."/>
            <person name="Salamov A."/>
            <person name="Lipzen A."/>
            <person name="Mereny Z."/>
            <person name="Hegedus B."/>
            <person name="Baldrian P."/>
            <person name="Stursova M."/>
            <person name="Weitz H."/>
            <person name="Taylor A."/>
            <person name="Grigoriev I.V."/>
            <person name="Nagy L.G."/>
            <person name="Martin F."/>
            <person name="Kauserud H."/>
        </authorList>
    </citation>
    <scope>NUCLEOTIDE SEQUENCE</scope>
    <source>
        <strain evidence="8">9144</strain>
    </source>
</reference>
<dbReference type="PANTHER" id="PTHR35201:SF4">
    <property type="entry name" value="BETA-PINACENE SYNTHASE-RELATED"/>
    <property type="match status" value="1"/>
</dbReference>
<evidence type="ECO:0000256" key="1">
    <source>
        <dbReference type="ARBA" id="ARBA00001946"/>
    </source>
</evidence>
<dbReference type="EMBL" id="JARJCW010000003">
    <property type="protein sequence ID" value="KAJ7226915.1"/>
    <property type="molecule type" value="Genomic_DNA"/>
</dbReference>
<dbReference type="Pfam" id="PF19086">
    <property type="entry name" value="Terpene_syn_C_2"/>
    <property type="match status" value="1"/>
</dbReference>
<keyword evidence="5 6" id="KW-0456">Lyase</keyword>
<dbReference type="AlphaFoldDB" id="A0AAD6YR17"/>
<organism evidence="8 9">
    <name type="scientific">Mycena pura</name>
    <dbReference type="NCBI Taxonomy" id="153505"/>
    <lineage>
        <taxon>Eukaryota</taxon>
        <taxon>Fungi</taxon>
        <taxon>Dikarya</taxon>
        <taxon>Basidiomycota</taxon>
        <taxon>Agaricomycotina</taxon>
        <taxon>Agaricomycetes</taxon>
        <taxon>Agaricomycetidae</taxon>
        <taxon>Agaricales</taxon>
        <taxon>Marasmiineae</taxon>
        <taxon>Mycenaceae</taxon>
        <taxon>Mycena</taxon>
    </lineage>
</organism>
<evidence type="ECO:0000256" key="6">
    <source>
        <dbReference type="RuleBase" id="RU366034"/>
    </source>
</evidence>
<keyword evidence="9" id="KW-1185">Reference proteome</keyword>
<comment type="cofactor">
    <cofactor evidence="1 6">
        <name>Mg(2+)</name>
        <dbReference type="ChEBI" id="CHEBI:18420"/>
    </cofactor>
</comment>
<dbReference type="GO" id="GO:0008299">
    <property type="term" value="P:isoprenoid biosynthetic process"/>
    <property type="evidence" value="ECO:0007669"/>
    <property type="project" value="UniProtKB-ARBA"/>
</dbReference>
<evidence type="ECO:0000256" key="3">
    <source>
        <dbReference type="ARBA" id="ARBA00022723"/>
    </source>
</evidence>
<dbReference type="GO" id="GO:0010333">
    <property type="term" value="F:terpene synthase activity"/>
    <property type="evidence" value="ECO:0007669"/>
    <property type="project" value="InterPro"/>
</dbReference>
<dbReference type="PANTHER" id="PTHR35201">
    <property type="entry name" value="TERPENE SYNTHASE"/>
    <property type="match status" value="1"/>
</dbReference>
<name>A0AAD6YR17_9AGAR</name>
<evidence type="ECO:0000256" key="5">
    <source>
        <dbReference type="ARBA" id="ARBA00023239"/>
    </source>
</evidence>
<sequence>MSNTTANPYGNFASRAFYPILTSTCAPTSVPTTSTSFATSPRTDSKLSGTTSLQVEADQAAERAEANRIAEEEKLEAEKKKPKLGEFDIDSTKKGESCFLWPFTRKGLEEAATVALSSSNDVSSVRLSHGDDNELSIESSTTHKNMRRDQDLSWRDFSAAHSRYIKELILLAGWPWKHVNALRQFFFALRTHSTYLQKETARKSEETELRRIRGHHGSERMQTEARSVILIKAIGLFALLPPVHLGANELHDETNAYFAQAWPWSSSNDLSNFLLENGAAFMTSTIPDAPYERALWTAKVYVLLFIGDDLGEVEGNLAVKRYFYRCVNEDMRRDMAPEESLPWERVISTIFGGIRDSSAGEQYQRFARTFREFWTANTVQAPPYTDLEGYLRFRRLNCAGYWVLATTQYALDLRLTDEELADPKLALCESLCVDACAMENAENHVLLDVASYDKELASGSPSANLVALLLKEDNGLASAAAVKDHVIKIIADTEAKLHSCLDEALKNSDRRSDDFVRYLYAIPYIVSGNVWFSQHCKRYNIPGNPVPRKVIHLEDGEDFIEPVPIHIEASNHRIIQ</sequence>
<evidence type="ECO:0000313" key="9">
    <source>
        <dbReference type="Proteomes" id="UP001219525"/>
    </source>
</evidence>
<dbReference type="InterPro" id="IPR034686">
    <property type="entry name" value="Terpene_cyclase-like_2"/>
</dbReference>
<proteinExistence type="inferred from homology"/>
<dbReference type="SUPFAM" id="SSF48576">
    <property type="entry name" value="Terpenoid synthases"/>
    <property type="match status" value="1"/>
</dbReference>
<gene>
    <name evidence="8" type="ORF">GGX14DRAFT_385701</name>
</gene>
<evidence type="ECO:0000256" key="2">
    <source>
        <dbReference type="ARBA" id="ARBA00006333"/>
    </source>
</evidence>
<dbReference type="Gene3D" id="1.10.600.10">
    <property type="entry name" value="Farnesyl Diphosphate Synthase"/>
    <property type="match status" value="1"/>
</dbReference>
<dbReference type="GO" id="GO:0046872">
    <property type="term" value="F:metal ion binding"/>
    <property type="evidence" value="ECO:0007669"/>
    <property type="project" value="UniProtKB-KW"/>
</dbReference>